<sequence>MSLLRWFSREPAPAEPAAPGSSARDAARPAATATSRRDERNARREKLYGVVRDTMVNAGVLSSSYRFKVLSLDGRGRQFLVMVDLAGSPGGSTADLARIEVAMAQNAKARHDIVVKSVYWREAPSAATPRVAAPTAPQASRSTPAAQPLAAPAAAVAAAAPATAPVSAPDPLLADEVAAFKQALAQGTKRPRVRSFEGDAVQGPQSYTLLTGFEDTETASPEHLLRSLSNSQHGDLR</sequence>
<name>A0A4Z0C8Q5_9BURK</name>
<evidence type="ECO:0000256" key="1">
    <source>
        <dbReference type="SAM" id="MobiDB-lite"/>
    </source>
</evidence>
<dbReference type="OrthoDB" id="8903872at2"/>
<keyword evidence="3" id="KW-1185">Reference proteome</keyword>
<gene>
    <name evidence="2" type="ORF">EZ313_09195</name>
</gene>
<dbReference type="AlphaFoldDB" id="A0A4Z0C8Q5"/>
<feature type="compositionally biased region" description="Polar residues" evidence="1">
    <location>
        <begin position="227"/>
        <end position="237"/>
    </location>
</feature>
<dbReference type="EMBL" id="SMLM01000001">
    <property type="protein sequence ID" value="TFZ06778.1"/>
    <property type="molecule type" value="Genomic_DNA"/>
</dbReference>
<evidence type="ECO:0000313" key="2">
    <source>
        <dbReference type="EMBL" id="TFZ06778.1"/>
    </source>
</evidence>
<dbReference type="RefSeq" id="WP_135262865.1">
    <property type="nucleotide sequence ID" value="NZ_SMLM01000001.1"/>
</dbReference>
<comment type="caution">
    <text evidence="2">The sequence shown here is derived from an EMBL/GenBank/DDBJ whole genome shotgun (WGS) entry which is preliminary data.</text>
</comment>
<dbReference type="Proteomes" id="UP000298180">
    <property type="component" value="Unassembled WGS sequence"/>
</dbReference>
<proteinExistence type="predicted"/>
<reference evidence="2 3" key="1">
    <citation type="submission" date="2019-03" db="EMBL/GenBank/DDBJ databases">
        <title>Ramlibacter henchirensis DSM 14656, whole genome shotgun sequence.</title>
        <authorList>
            <person name="Zhang X."/>
            <person name="Feng G."/>
            <person name="Zhu H."/>
        </authorList>
    </citation>
    <scope>NUCLEOTIDE SEQUENCE [LARGE SCALE GENOMIC DNA]</scope>
    <source>
        <strain evidence="2 3">DSM 14656</strain>
    </source>
</reference>
<feature type="region of interest" description="Disordered" evidence="1">
    <location>
        <begin position="188"/>
        <end position="237"/>
    </location>
</feature>
<feature type="region of interest" description="Disordered" evidence="1">
    <location>
        <begin position="126"/>
        <end position="146"/>
    </location>
</feature>
<accession>A0A4Z0C8Q5</accession>
<evidence type="ECO:0000313" key="3">
    <source>
        <dbReference type="Proteomes" id="UP000298180"/>
    </source>
</evidence>
<feature type="compositionally biased region" description="Low complexity" evidence="1">
    <location>
        <begin position="15"/>
        <end position="34"/>
    </location>
</feature>
<protein>
    <submittedName>
        <fullName evidence="2">Uncharacterized protein</fullName>
    </submittedName>
</protein>
<feature type="region of interest" description="Disordered" evidence="1">
    <location>
        <begin position="1"/>
        <end position="43"/>
    </location>
</feature>
<organism evidence="2 3">
    <name type="scientific">Ramlibacter henchirensis</name>
    <dbReference type="NCBI Taxonomy" id="204072"/>
    <lineage>
        <taxon>Bacteria</taxon>
        <taxon>Pseudomonadati</taxon>
        <taxon>Pseudomonadota</taxon>
        <taxon>Betaproteobacteria</taxon>
        <taxon>Burkholderiales</taxon>
        <taxon>Comamonadaceae</taxon>
        <taxon>Ramlibacter</taxon>
    </lineage>
</organism>